<evidence type="ECO:0000256" key="1">
    <source>
        <dbReference type="SAM" id="MobiDB-lite"/>
    </source>
</evidence>
<dbReference type="AlphaFoldDB" id="U6GSN4"/>
<sequence length="497" mass="54657">MLQQRLDLLQREQEGRRQHYQQQQEFFQQQQHASGQYRHLQQHHSLYWGSSGRWFLQWQQPEQQQATPQLQGGQQLVPPQGSQPGAQDESPLQQQRQDVMRQGVREQRDKQAKRKRHEEEEAEDGEQHASAFSPYNENIWLSSGIPRHQIPQPSTSQQALHSSAAPTVLSPWMAEHMLTLANPGFPSVRLAAPAVSAFAEASRDEAAVAREAWDAAACAAAALHNRVAGSPSAPSTIDRAGTSVEVTAFSTFQAAACAECARRAAPATAAGSAAPASAPHAATTGMPESPGEDYGFHPFVRLPRPITSPGSPPRIDFKRAVSSVAGMRDGVSLLLKVRQLLGRAMLFPTELKDLTLVTTLLMAHLMHHQKQDLSLHLSGHALERLGLRFLMLDAVVSSMIVLGQTPNPEDWKRFVDSIGHAAPLPVESGVGRPNLTIAGARELSDALQTLKTGRRPDPPTIVKLKRMLLCSSSAPARFKRPIFDPWREDDDRFSSGL</sequence>
<feature type="region of interest" description="Disordered" evidence="1">
    <location>
        <begin position="60"/>
        <end position="132"/>
    </location>
</feature>
<protein>
    <submittedName>
        <fullName evidence="2">Uncharacterized protein</fullName>
    </submittedName>
</protein>
<dbReference type="Proteomes" id="UP000018050">
    <property type="component" value="Unassembled WGS sequence"/>
</dbReference>
<dbReference type="VEuPathDB" id="ToxoDB:EAH_00061990"/>
<feature type="region of interest" description="Disordered" evidence="1">
    <location>
        <begin position="270"/>
        <end position="294"/>
    </location>
</feature>
<name>U6GSN4_EIMAC</name>
<accession>U6GSN4</accession>
<evidence type="ECO:0000313" key="3">
    <source>
        <dbReference type="Proteomes" id="UP000018050"/>
    </source>
</evidence>
<proteinExistence type="predicted"/>
<feature type="compositionally biased region" description="Low complexity" evidence="1">
    <location>
        <begin position="60"/>
        <end position="85"/>
    </location>
</feature>
<reference evidence="2" key="1">
    <citation type="submission" date="2013-10" db="EMBL/GenBank/DDBJ databases">
        <title>Genomic analysis of the causative agents of coccidiosis in chickens.</title>
        <authorList>
            <person name="Reid A.J."/>
            <person name="Blake D."/>
            <person name="Billington K."/>
            <person name="Browne H."/>
            <person name="Dunn M."/>
            <person name="Hung S."/>
            <person name="Kawahara F."/>
            <person name="Miranda-Saavedra D."/>
            <person name="Mourier T."/>
            <person name="Nagra H."/>
            <person name="Otto T.D."/>
            <person name="Rawlings N."/>
            <person name="Sanchez A."/>
            <person name="Sanders M."/>
            <person name="Subramaniam C."/>
            <person name="Tay Y."/>
            <person name="Dear P."/>
            <person name="Doerig C."/>
            <person name="Gruber A."/>
            <person name="Parkinson J."/>
            <person name="Shirley M."/>
            <person name="Wan K.L."/>
            <person name="Berriman M."/>
            <person name="Tomley F."/>
            <person name="Pain A."/>
        </authorList>
    </citation>
    <scope>NUCLEOTIDE SEQUENCE</scope>
    <source>
        <strain evidence="2">Houghton</strain>
    </source>
</reference>
<keyword evidence="3" id="KW-1185">Reference proteome</keyword>
<dbReference type="OrthoDB" id="347900at2759"/>
<dbReference type="GeneID" id="25274269"/>
<dbReference type="RefSeq" id="XP_013248735.1">
    <property type="nucleotide sequence ID" value="XM_013393281.1"/>
</dbReference>
<dbReference type="EMBL" id="HG671714">
    <property type="protein sequence ID" value="CDI81589.1"/>
    <property type="molecule type" value="Genomic_DNA"/>
</dbReference>
<reference evidence="2" key="2">
    <citation type="submission" date="2013-10" db="EMBL/GenBank/DDBJ databases">
        <authorList>
            <person name="Aslett M."/>
        </authorList>
    </citation>
    <scope>NUCLEOTIDE SEQUENCE</scope>
    <source>
        <strain evidence="2">Houghton</strain>
    </source>
</reference>
<feature type="compositionally biased region" description="Low complexity" evidence="1">
    <location>
        <begin position="270"/>
        <end position="285"/>
    </location>
</feature>
<gene>
    <name evidence="2" type="ORF">EAH_00061990</name>
</gene>
<organism evidence="2 3">
    <name type="scientific">Eimeria acervulina</name>
    <name type="common">Coccidian parasite</name>
    <dbReference type="NCBI Taxonomy" id="5801"/>
    <lineage>
        <taxon>Eukaryota</taxon>
        <taxon>Sar</taxon>
        <taxon>Alveolata</taxon>
        <taxon>Apicomplexa</taxon>
        <taxon>Conoidasida</taxon>
        <taxon>Coccidia</taxon>
        <taxon>Eucoccidiorida</taxon>
        <taxon>Eimeriorina</taxon>
        <taxon>Eimeriidae</taxon>
        <taxon>Eimeria</taxon>
    </lineage>
</organism>
<evidence type="ECO:0000313" key="2">
    <source>
        <dbReference type="EMBL" id="CDI81589.1"/>
    </source>
</evidence>